<dbReference type="InterPro" id="IPR001453">
    <property type="entry name" value="MoaB/Mog_dom"/>
</dbReference>
<comment type="caution">
    <text evidence="3">The sequence shown here is derived from an EMBL/GenBank/DDBJ whole genome shotgun (WGS) entry which is preliminary data.</text>
</comment>
<protein>
    <recommendedName>
        <fullName evidence="1">Putative competence-damage inducible protein</fullName>
    </recommendedName>
</protein>
<dbReference type="SUPFAM" id="SSF53218">
    <property type="entry name" value="Molybdenum cofactor biosynthesis proteins"/>
    <property type="match status" value="1"/>
</dbReference>
<evidence type="ECO:0000313" key="3">
    <source>
        <dbReference type="EMBL" id="MBL4930418.1"/>
    </source>
</evidence>
<dbReference type="Pfam" id="PF18146">
    <property type="entry name" value="CinA_KH"/>
    <property type="match status" value="1"/>
</dbReference>
<dbReference type="NCBIfam" id="TIGR00177">
    <property type="entry name" value="molyb_syn"/>
    <property type="match status" value="1"/>
</dbReference>
<dbReference type="AlphaFoldDB" id="A0A937K3F1"/>
<dbReference type="HAMAP" id="MF_00226_B">
    <property type="entry name" value="CinA_B"/>
    <property type="match status" value="1"/>
</dbReference>
<dbReference type="EMBL" id="JAESWA010000005">
    <property type="protein sequence ID" value="MBL4930418.1"/>
    <property type="molecule type" value="Genomic_DNA"/>
</dbReference>
<dbReference type="SMART" id="SM00852">
    <property type="entry name" value="MoCF_biosynth"/>
    <property type="match status" value="1"/>
</dbReference>
<dbReference type="RefSeq" id="WP_202765801.1">
    <property type="nucleotide sequence ID" value="NZ_JAESWA010000005.1"/>
</dbReference>
<comment type="similarity">
    <text evidence="1">Belongs to the CinA family.</text>
</comment>
<name>A0A937K3F1_9CLOT</name>
<feature type="domain" description="MoaB/Mog" evidence="2">
    <location>
        <begin position="4"/>
        <end position="172"/>
    </location>
</feature>
<dbReference type="InterPro" id="IPR008136">
    <property type="entry name" value="CinA_C"/>
</dbReference>
<dbReference type="Gene3D" id="3.40.980.10">
    <property type="entry name" value="MoaB/Mog-like domain"/>
    <property type="match status" value="1"/>
</dbReference>
<dbReference type="SUPFAM" id="SSF142433">
    <property type="entry name" value="CinA-like"/>
    <property type="match status" value="1"/>
</dbReference>
<organism evidence="3 4">
    <name type="scientific">Clostridium paridis</name>
    <dbReference type="NCBI Taxonomy" id="2803863"/>
    <lineage>
        <taxon>Bacteria</taxon>
        <taxon>Bacillati</taxon>
        <taxon>Bacillota</taxon>
        <taxon>Clostridia</taxon>
        <taxon>Eubacteriales</taxon>
        <taxon>Clostridiaceae</taxon>
        <taxon>Clostridium</taxon>
    </lineage>
</organism>
<dbReference type="InterPro" id="IPR041424">
    <property type="entry name" value="CinA_KH"/>
</dbReference>
<dbReference type="NCBIfam" id="NF001813">
    <property type="entry name" value="PRK00549.1"/>
    <property type="match status" value="1"/>
</dbReference>
<dbReference type="InterPro" id="IPR036653">
    <property type="entry name" value="CinA-like_C"/>
</dbReference>
<reference evidence="3" key="1">
    <citation type="submission" date="2021-01" db="EMBL/GenBank/DDBJ databases">
        <title>Genome public.</title>
        <authorList>
            <person name="Liu C."/>
            <person name="Sun Q."/>
        </authorList>
    </citation>
    <scope>NUCLEOTIDE SEQUENCE</scope>
    <source>
        <strain evidence="3">YIM B02565</strain>
    </source>
</reference>
<evidence type="ECO:0000259" key="2">
    <source>
        <dbReference type="SMART" id="SM00852"/>
    </source>
</evidence>
<dbReference type="Proteomes" id="UP000623681">
    <property type="component" value="Unassembled WGS sequence"/>
</dbReference>
<dbReference type="Gene3D" id="3.30.70.2860">
    <property type="match status" value="1"/>
</dbReference>
<dbReference type="NCBIfam" id="TIGR00200">
    <property type="entry name" value="cinA_nterm"/>
    <property type="match status" value="1"/>
</dbReference>
<keyword evidence="4" id="KW-1185">Reference proteome</keyword>
<accession>A0A937K3F1</accession>
<dbReference type="PIRSF" id="PIRSF006728">
    <property type="entry name" value="CinA"/>
    <property type="match status" value="1"/>
</dbReference>
<dbReference type="InterPro" id="IPR036425">
    <property type="entry name" value="MoaB/Mog-like_dom_sf"/>
</dbReference>
<dbReference type="NCBIfam" id="TIGR00199">
    <property type="entry name" value="PncC_domain"/>
    <property type="match status" value="1"/>
</dbReference>
<gene>
    <name evidence="1" type="primary">cinA</name>
    <name evidence="3" type="ORF">JK634_01150</name>
</gene>
<evidence type="ECO:0000256" key="1">
    <source>
        <dbReference type="HAMAP-Rule" id="MF_00226"/>
    </source>
</evidence>
<dbReference type="CDD" id="cd00885">
    <property type="entry name" value="cinA"/>
    <property type="match status" value="1"/>
</dbReference>
<dbReference type="InterPro" id="IPR050101">
    <property type="entry name" value="CinA"/>
</dbReference>
<dbReference type="Pfam" id="PF00994">
    <property type="entry name" value="MoCF_biosynth"/>
    <property type="match status" value="1"/>
</dbReference>
<dbReference type="Pfam" id="PF02464">
    <property type="entry name" value="CinA"/>
    <property type="match status" value="1"/>
</dbReference>
<dbReference type="PANTHER" id="PTHR13939:SF0">
    <property type="entry name" value="NMN AMIDOHYDROLASE-LIKE PROTEIN YFAY"/>
    <property type="match status" value="1"/>
</dbReference>
<proteinExistence type="inferred from homology"/>
<dbReference type="InterPro" id="IPR008135">
    <property type="entry name" value="Competence-induced_CinA"/>
</dbReference>
<dbReference type="PANTHER" id="PTHR13939">
    <property type="entry name" value="NICOTINAMIDE-NUCLEOTIDE AMIDOHYDROLASE PNCC"/>
    <property type="match status" value="1"/>
</dbReference>
<evidence type="ECO:0000313" key="4">
    <source>
        <dbReference type="Proteomes" id="UP000623681"/>
    </source>
</evidence>
<dbReference type="Gene3D" id="3.90.950.20">
    <property type="entry name" value="CinA-like"/>
    <property type="match status" value="1"/>
</dbReference>
<sequence>MNAEIISVGTELLLGDIVNTNAQYLSKELASLGINVYRQTVVGDNEERILESFERAFENSDIIVTTGGLGPTPDDLTKEVAAKYFKQELVLHEESYKKLESYFKNNGRGVTESNKKQAYFPKEAIILENNHGTAPGAILESENGKKIIILPGPPKEMKPMFDERVVPYLKKLTDNVLVSKTLRLFGIGESHMAEEIKDIIDTQTNPTIAPYAKDVDVTLRITAKGKNEEEARKLIIPMEKKVREKLGEFIYGEGETTLEEVVAKMLVDKKITISTAESCTGGMIASKLINYGGISECFLEGAVTYSNDAKANRLGVKKETLDKYGAVSEETAKEMAEGIAKTSGTDVGVSTTGIAGPTGGTKEKPVGLVYVGISYKGNTIVKRFEFQGDRNKVRIRTTMNALNIIRKTISEE</sequence>